<dbReference type="GO" id="GO:0008168">
    <property type="term" value="F:methyltransferase activity"/>
    <property type="evidence" value="ECO:0007669"/>
    <property type="project" value="UniProtKB-KW"/>
</dbReference>
<dbReference type="PANTHER" id="PTHR43648">
    <property type="entry name" value="ELECTRON TRANSFER FLAVOPROTEIN BETA SUBUNIT LYSINE METHYLTRANSFERASE"/>
    <property type="match status" value="1"/>
</dbReference>
<evidence type="ECO:0000256" key="1">
    <source>
        <dbReference type="ARBA" id="ARBA00022603"/>
    </source>
</evidence>
<keyword evidence="3" id="KW-0687">Ribonucleoprotein</keyword>
<reference evidence="3 4" key="1">
    <citation type="submission" date="2023-10" db="EMBL/GenBank/DDBJ databases">
        <title>Two novel species belonging to the OM43/NOR5 clade.</title>
        <authorList>
            <person name="Park M."/>
        </authorList>
    </citation>
    <scope>NUCLEOTIDE SEQUENCE [LARGE SCALE GENOMIC DNA]</scope>
    <source>
        <strain evidence="3 4">IMCC45268</strain>
    </source>
</reference>
<sequence length="226" mass="24636">MISPELQIALGRVLPDAELSVQSVLPGRDLFLALIRDMSLQRHLDANTARLVMNNPLYWILCWASGRVLAAYILEHPEIVRDRRVLDFGCGSGVVAIAAAMAGAAEAIACDIDPLALAATTHNARINKVSVSLSDDFESVKNTVDVILAADVLYDRENLPWLQRFVDRADMVLIADSRVRNFSVSPYKKLCEKASCTIPDMDESGEFNSVSIYTASSKGDVLRGAG</sequence>
<organism evidence="3 4">
    <name type="scientific">Congregibacter brevis</name>
    <dbReference type="NCBI Taxonomy" id="3081201"/>
    <lineage>
        <taxon>Bacteria</taxon>
        <taxon>Pseudomonadati</taxon>
        <taxon>Pseudomonadota</taxon>
        <taxon>Gammaproteobacteria</taxon>
        <taxon>Cellvibrionales</taxon>
        <taxon>Halieaceae</taxon>
        <taxon>Congregibacter</taxon>
    </lineage>
</organism>
<evidence type="ECO:0000313" key="3">
    <source>
        <dbReference type="EMBL" id="WOJ98245.1"/>
    </source>
</evidence>
<keyword evidence="2" id="KW-0808">Transferase</keyword>
<dbReference type="Proteomes" id="UP001626549">
    <property type="component" value="Chromosome"/>
</dbReference>
<accession>A0ABZ0IGH0</accession>
<protein>
    <submittedName>
        <fullName evidence="3">50S ribosomal protein L11 methyltransferase</fullName>
    </submittedName>
</protein>
<keyword evidence="3" id="KW-0689">Ribosomal protein</keyword>
<proteinExistence type="predicted"/>
<dbReference type="PANTHER" id="PTHR43648:SF1">
    <property type="entry name" value="ELECTRON TRANSFER FLAVOPROTEIN BETA SUBUNIT LYSINE METHYLTRANSFERASE"/>
    <property type="match status" value="1"/>
</dbReference>
<dbReference type="InterPro" id="IPR029063">
    <property type="entry name" value="SAM-dependent_MTases_sf"/>
</dbReference>
<evidence type="ECO:0000313" key="4">
    <source>
        <dbReference type="Proteomes" id="UP001626549"/>
    </source>
</evidence>
<evidence type="ECO:0000256" key="2">
    <source>
        <dbReference type="ARBA" id="ARBA00022679"/>
    </source>
</evidence>
<dbReference type="GO" id="GO:0005840">
    <property type="term" value="C:ribosome"/>
    <property type="evidence" value="ECO:0007669"/>
    <property type="project" value="UniProtKB-KW"/>
</dbReference>
<name>A0ABZ0IGH0_9GAMM</name>
<gene>
    <name evidence="3" type="ORF">R0137_06665</name>
</gene>
<dbReference type="SUPFAM" id="SSF53335">
    <property type="entry name" value="S-adenosyl-L-methionine-dependent methyltransferases"/>
    <property type="match status" value="1"/>
</dbReference>
<dbReference type="EMBL" id="CP136865">
    <property type="protein sequence ID" value="WOJ98245.1"/>
    <property type="molecule type" value="Genomic_DNA"/>
</dbReference>
<keyword evidence="1 3" id="KW-0489">Methyltransferase</keyword>
<dbReference type="InterPro" id="IPR050078">
    <property type="entry name" value="Ribosomal_L11_MeTrfase_PrmA"/>
</dbReference>
<keyword evidence="4" id="KW-1185">Reference proteome</keyword>
<dbReference type="Gene3D" id="3.40.50.150">
    <property type="entry name" value="Vaccinia Virus protein VP39"/>
    <property type="match status" value="1"/>
</dbReference>
<dbReference type="RefSeq" id="WP_407329525.1">
    <property type="nucleotide sequence ID" value="NZ_CP136865.1"/>
</dbReference>
<dbReference type="Pfam" id="PF06325">
    <property type="entry name" value="PrmA"/>
    <property type="match status" value="1"/>
</dbReference>
<dbReference type="GO" id="GO:0032259">
    <property type="term" value="P:methylation"/>
    <property type="evidence" value="ECO:0007669"/>
    <property type="project" value="UniProtKB-KW"/>
</dbReference>